<reference evidence="9 10" key="1">
    <citation type="submission" date="2023-04" db="EMBL/GenBank/DDBJ databases">
        <title>Draft genome sequence of acteroides sedimenti strain YN3PY1.</title>
        <authorList>
            <person name="Yoshida N."/>
        </authorList>
    </citation>
    <scope>NUCLEOTIDE SEQUENCE [LARGE SCALE GENOMIC DNA]</scope>
    <source>
        <strain evidence="9 10">YN3PY1</strain>
    </source>
</reference>
<dbReference type="InterPro" id="IPR036249">
    <property type="entry name" value="Thioredoxin-like_sf"/>
</dbReference>
<dbReference type="Gene3D" id="3.40.30.10">
    <property type="entry name" value="Glutaredoxin"/>
    <property type="match status" value="1"/>
</dbReference>
<evidence type="ECO:0000313" key="10">
    <source>
        <dbReference type="Proteomes" id="UP001496674"/>
    </source>
</evidence>
<comment type="similarity">
    <text evidence="1">Belongs to the thioredoxin family.</text>
</comment>
<dbReference type="EMBL" id="AP028055">
    <property type="protein sequence ID" value="BEG98917.1"/>
    <property type="molecule type" value="Genomic_DNA"/>
</dbReference>
<dbReference type="InterPro" id="IPR005746">
    <property type="entry name" value="Thioredoxin"/>
</dbReference>
<dbReference type="PANTHER" id="PTHR45663:SF11">
    <property type="entry name" value="GEO12009P1"/>
    <property type="match status" value="1"/>
</dbReference>
<protein>
    <recommendedName>
        <fullName evidence="6">Thioredoxin</fullName>
    </recommendedName>
</protein>
<evidence type="ECO:0000256" key="2">
    <source>
        <dbReference type="ARBA" id="ARBA00022448"/>
    </source>
</evidence>
<dbReference type="PANTHER" id="PTHR45663">
    <property type="entry name" value="GEO12009P1"/>
    <property type="match status" value="1"/>
</dbReference>
<evidence type="ECO:0000256" key="5">
    <source>
        <dbReference type="ARBA" id="ARBA00023284"/>
    </source>
</evidence>
<dbReference type="InterPro" id="IPR017937">
    <property type="entry name" value="Thioredoxin_CS"/>
</dbReference>
<keyword evidence="4" id="KW-1015">Disulfide bond</keyword>
<evidence type="ECO:0000259" key="8">
    <source>
        <dbReference type="PROSITE" id="PS51352"/>
    </source>
</evidence>
<evidence type="ECO:0000256" key="4">
    <source>
        <dbReference type="ARBA" id="ARBA00023157"/>
    </source>
</evidence>
<dbReference type="PRINTS" id="PR00421">
    <property type="entry name" value="THIOREDOXIN"/>
</dbReference>
<dbReference type="CDD" id="cd02947">
    <property type="entry name" value="TRX_family"/>
    <property type="match status" value="1"/>
</dbReference>
<proteinExistence type="inferred from homology"/>
<dbReference type="RefSeq" id="WP_353334122.1">
    <property type="nucleotide sequence ID" value="NZ_AP028055.1"/>
</dbReference>
<name>A0ABN6Z2V1_9BACE</name>
<dbReference type="PROSITE" id="PS00194">
    <property type="entry name" value="THIOREDOXIN_1"/>
    <property type="match status" value="1"/>
</dbReference>
<dbReference type="InterPro" id="IPR013766">
    <property type="entry name" value="Thioredoxin_domain"/>
</dbReference>
<evidence type="ECO:0000256" key="3">
    <source>
        <dbReference type="ARBA" id="ARBA00022982"/>
    </source>
</evidence>
<accession>A0ABN6Z2V1</accession>
<feature type="chain" id="PRO_5046726290" description="Thioredoxin" evidence="7">
    <location>
        <begin position="22"/>
        <end position="169"/>
    </location>
</feature>
<dbReference type="Proteomes" id="UP001496674">
    <property type="component" value="Chromosome"/>
</dbReference>
<feature type="domain" description="Thioredoxin" evidence="8">
    <location>
        <begin position="27"/>
        <end position="164"/>
    </location>
</feature>
<organism evidence="9 10">
    <name type="scientific">Bacteroides sedimenti</name>
    <dbReference type="NCBI Taxonomy" id="2136147"/>
    <lineage>
        <taxon>Bacteria</taxon>
        <taxon>Pseudomonadati</taxon>
        <taxon>Bacteroidota</taxon>
        <taxon>Bacteroidia</taxon>
        <taxon>Bacteroidales</taxon>
        <taxon>Bacteroidaceae</taxon>
        <taxon>Bacteroides</taxon>
    </lineage>
</organism>
<dbReference type="PROSITE" id="PS51352">
    <property type="entry name" value="THIOREDOXIN_2"/>
    <property type="match status" value="1"/>
</dbReference>
<keyword evidence="10" id="KW-1185">Reference proteome</keyword>
<dbReference type="NCBIfam" id="TIGR01068">
    <property type="entry name" value="thioredoxin"/>
    <property type="match status" value="1"/>
</dbReference>
<feature type="signal peptide" evidence="7">
    <location>
        <begin position="1"/>
        <end position="21"/>
    </location>
</feature>
<keyword evidence="2" id="KW-0813">Transport</keyword>
<evidence type="ECO:0000256" key="7">
    <source>
        <dbReference type="SAM" id="SignalP"/>
    </source>
</evidence>
<dbReference type="SUPFAM" id="SSF52833">
    <property type="entry name" value="Thioredoxin-like"/>
    <property type="match status" value="1"/>
</dbReference>
<dbReference type="Pfam" id="PF00085">
    <property type="entry name" value="Thioredoxin"/>
    <property type="match status" value="1"/>
</dbReference>
<keyword evidence="5" id="KW-0676">Redox-active center</keyword>
<sequence>MNKILIIATVVLLGVVTFAYAHSQLNQKEGTNKETISQQSNKNKIGKGVVIQMNKDLYLKNVADYRNIKEWKFKGNLPAVIDFYADWCGPCRQVAPLMKELAKEYEGKITIYKVNTDEEKELATAIGIESLPTIMFIPMKGDPQVIVGSADKATFKKAIDQVLLAKPAR</sequence>
<evidence type="ECO:0000256" key="6">
    <source>
        <dbReference type="NCBIfam" id="TIGR01068"/>
    </source>
</evidence>
<keyword evidence="7" id="KW-0732">Signal</keyword>
<evidence type="ECO:0000313" key="9">
    <source>
        <dbReference type="EMBL" id="BEG98917.1"/>
    </source>
</evidence>
<evidence type="ECO:0000256" key="1">
    <source>
        <dbReference type="ARBA" id="ARBA00008987"/>
    </source>
</evidence>
<gene>
    <name evidence="9" type="ORF">BSYN_11820</name>
</gene>
<keyword evidence="3" id="KW-0249">Electron transport</keyword>